<reference evidence="5" key="3">
    <citation type="submission" date="2025-08" db="UniProtKB">
        <authorList>
            <consortium name="Ensembl"/>
        </authorList>
    </citation>
    <scope>IDENTIFICATION</scope>
</reference>
<feature type="transmembrane region" description="Helical" evidence="2">
    <location>
        <begin position="320"/>
        <end position="343"/>
    </location>
</feature>
<dbReference type="SMART" id="SM00408">
    <property type="entry name" value="IGc2"/>
    <property type="match status" value="3"/>
</dbReference>
<reference evidence="5" key="2">
    <citation type="submission" date="2020-02" db="EMBL/GenBank/DDBJ databases">
        <title>Esox lucius (northern pike) genome, fEsoLuc1, primary haplotype.</title>
        <authorList>
            <person name="Myers G."/>
            <person name="Karagic N."/>
            <person name="Meyer A."/>
            <person name="Pippel M."/>
            <person name="Reichard M."/>
            <person name="Winkler S."/>
            <person name="Tracey A."/>
            <person name="Sims Y."/>
            <person name="Howe K."/>
            <person name="Rhie A."/>
            <person name="Formenti G."/>
            <person name="Durbin R."/>
            <person name="Fedrigo O."/>
            <person name="Jarvis E.D."/>
        </authorList>
    </citation>
    <scope>NUCLEOTIDE SEQUENCE [LARGE SCALE GENOMIC DNA]</scope>
</reference>
<dbReference type="AlphaFoldDB" id="A0A6Q2Z3T2"/>
<dbReference type="InterPro" id="IPR003598">
    <property type="entry name" value="Ig_sub2"/>
</dbReference>
<accession>A0A6Q2Z3T2</accession>
<evidence type="ECO:0000313" key="5">
    <source>
        <dbReference type="Ensembl" id="ENSELUP00000072461.1"/>
    </source>
</evidence>
<dbReference type="InterPro" id="IPR013106">
    <property type="entry name" value="Ig_V-set"/>
</dbReference>
<dbReference type="Ensembl" id="ENSELUT00000076513.2">
    <property type="protein sequence ID" value="ENSELUP00000072461.1"/>
    <property type="gene ID" value="ENSELUG00000024884.2"/>
</dbReference>
<evidence type="ECO:0000256" key="3">
    <source>
        <dbReference type="SAM" id="SignalP"/>
    </source>
</evidence>
<dbReference type="Proteomes" id="UP000265140">
    <property type="component" value="Chromosome 11"/>
</dbReference>
<dbReference type="Pfam" id="PF13895">
    <property type="entry name" value="Ig_2"/>
    <property type="match status" value="1"/>
</dbReference>
<dbReference type="InterPro" id="IPR007110">
    <property type="entry name" value="Ig-like_dom"/>
</dbReference>
<dbReference type="Bgee" id="ENSELUG00000024884">
    <property type="expression patterns" value="Expressed in muscle tissue and 8 other cell types or tissues"/>
</dbReference>
<dbReference type="Gene3D" id="2.60.40.10">
    <property type="entry name" value="Immunoglobulins"/>
    <property type="match status" value="3"/>
</dbReference>
<sequence length="413" mass="45257">MGGGSIHEKRAGLPLGIILLMITECLSQDKGNVTYIPRKFCSLLGSSVTMRCSYTIPKDHKLINSSWYKLPVVGPPLDLSLDPEYKGRVEYVGDSYHLCTLRITDLRESDSGIYSFHLRTDVTPQMLMEDSGVILNVTGLHVDLNPERVVNGQWAVLHCGLCILSNSPTYIWYKDTKPLNDIKTNSYLELDPVGMEDSGNYSCAVRGIQDSAGPPVNLQVECGPNSTSVSVSPSSEIAEGVSVTLTCYSDTNPPVDKYTWYKKNDSQTAFSEIGSGQRYIILSITSEDSGQYFCKLENKYQPCDSAPVHLRLAGKSGFPWAPVVVVVALLAVGTLPVIIYYTVNKSRNTRVSGDADVFSCGKPPRVGSPDDTYATLDRSNMSPEYDTLAGKNKPMPQRHMITGPYRGTISPGK</sequence>
<evidence type="ECO:0000256" key="1">
    <source>
        <dbReference type="SAM" id="MobiDB-lite"/>
    </source>
</evidence>
<keyword evidence="2" id="KW-0472">Membrane</keyword>
<reference evidence="5" key="4">
    <citation type="submission" date="2025-09" db="UniProtKB">
        <authorList>
            <consortium name="Ensembl"/>
        </authorList>
    </citation>
    <scope>IDENTIFICATION</scope>
</reference>
<dbReference type="Pfam" id="PF13927">
    <property type="entry name" value="Ig_3"/>
    <property type="match status" value="1"/>
</dbReference>
<dbReference type="PROSITE" id="PS50835">
    <property type="entry name" value="IG_LIKE"/>
    <property type="match status" value="2"/>
</dbReference>
<feature type="domain" description="Ig-like" evidence="4">
    <location>
        <begin position="124"/>
        <end position="221"/>
    </location>
</feature>
<name>A0A6Q2Z3T2_ESOLU</name>
<keyword evidence="2" id="KW-0812">Transmembrane</keyword>
<keyword evidence="3" id="KW-0732">Signal</keyword>
<reference evidence="6" key="1">
    <citation type="journal article" date="2014" name="PLoS ONE">
        <title>The genome and linkage map of the northern pike (Esox lucius): conserved synteny revealed between the salmonid sister group and the Neoteleostei.</title>
        <authorList>
            <person name="Rondeau E.B."/>
            <person name="Minkley D.R."/>
            <person name="Leong J.S."/>
            <person name="Messmer A.M."/>
            <person name="Jantzen J.R."/>
            <person name="von Schalburg K.R."/>
            <person name="Lemon C."/>
            <person name="Bird N.H."/>
            <person name="Koop B.F."/>
        </authorList>
    </citation>
    <scope>NUCLEOTIDE SEQUENCE</scope>
</reference>
<dbReference type="InterPro" id="IPR036179">
    <property type="entry name" value="Ig-like_dom_sf"/>
</dbReference>
<evidence type="ECO:0000256" key="2">
    <source>
        <dbReference type="SAM" id="Phobius"/>
    </source>
</evidence>
<feature type="region of interest" description="Disordered" evidence="1">
    <location>
        <begin position="383"/>
        <end position="413"/>
    </location>
</feature>
<dbReference type="Pfam" id="PF07686">
    <property type="entry name" value="V-set"/>
    <property type="match status" value="1"/>
</dbReference>
<dbReference type="GeneTree" id="ENSGT01010000222294"/>
<protein>
    <recommendedName>
        <fullName evidence="4">Ig-like domain-containing protein</fullName>
    </recommendedName>
</protein>
<keyword evidence="2" id="KW-1133">Transmembrane helix</keyword>
<dbReference type="OMA" id="MITECLS"/>
<evidence type="ECO:0000313" key="6">
    <source>
        <dbReference type="Proteomes" id="UP000265140"/>
    </source>
</evidence>
<dbReference type="InParanoid" id="A0A6Q2Z3T2"/>
<dbReference type="SUPFAM" id="SSF48726">
    <property type="entry name" value="Immunoglobulin"/>
    <property type="match status" value="3"/>
</dbReference>
<feature type="chain" id="PRO_5028163694" description="Ig-like domain-containing protein" evidence="3">
    <location>
        <begin position="28"/>
        <end position="413"/>
    </location>
</feature>
<feature type="signal peptide" evidence="3">
    <location>
        <begin position="1"/>
        <end position="27"/>
    </location>
</feature>
<dbReference type="PANTHER" id="PTHR46013">
    <property type="entry name" value="VASCULAR CELL ADHESION MOLECULE 1"/>
    <property type="match status" value="1"/>
</dbReference>
<keyword evidence="6" id="KW-1185">Reference proteome</keyword>
<dbReference type="PANTHER" id="PTHR46013:SF4">
    <property type="entry name" value="B-CELL RECEPTOR CD22-RELATED"/>
    <property type="match status" value="1"/>
</dbReference>
<evidence type="ECO:0000259" key="4">
    <source>
        <dbReference type="PROSITE" id="PS50835"/>
    </source>
</evidence>
<organism evidence="5 6">
    <name type="scientific">Esox lucius</name>
    <name type="common">Northern pike</name>
    <dbReference type="NCBI Taxonomy" id="8010"/>
    <lineage>
        <taxon>Eukaryota</taxon>
        <taxon>Metazoa</taxon>
        <taxon>Chordata</taxon>
        <taxon>Craniata</taxon>
        <taxon>Vertebrata</taxon>
        <taxon>Euteleostomi</taxon>
        <taxon>Actinopterygii</taxon>
        <taxon>Neopterygii</taxon>
        <taxon>Teleostei</taxon>
        <taxon>Protacanthopterygii</taxon>
        <taxon>Esociformes</taxon>
        <taxon>Esocidae</taxon>
        <taxon>Esox</taxon>
    </lineage>
</organism>
<dbReference type="SMART" id="SM00409">
    <property type="entry name" value="IG"/>
    <property type="match status" value="3"/>
</dbReference>
<dbReference type="InterPro" id="IPR013783">
    <property type="entry name" value="Ig-like_fold"/>
</dbReference>
<dbReference type="InterPro" id="IPR003599">
    <property type="entry name" value="Ig_sub"/>
</dbReference>
<feature type="domain" description="Ig-like" evidence="4">
    <location>
        <begin position="224"/>
        <end position="298"/>
    </location>
</feature>
<proteinExistence type="predicted"/>